<dbReference type="Proteomes" id="UP000027222">
    <property type="component" value="Unassembled WGS sequence"/>
</dbReference>
<accession>A0A067T355</accession>
<dbReference type="HOGENOM" id="CLU_050049_0_0_1"/>
<dbReference type="InterPro" id="IPR021884">
    <property type="entry name" value="Ice-bd_prot"/>
</dbReference>
<gene>
    <name evidence="4" type="ORF">GALMADRAFT_95263</name>
</gene>
<feature type="signal peptide" evidence="3">
    <location>
        <begin position="1"/>
        <end position="18"/>
    </location>
</feature>
<evidence type="ECO:0000313" key="5">
    <source>
        <dbReference type="Proteomes" id="UP000027222"/>
    </source>
</evidence>
<feature type="chain" id="PRO_5001646398" description="Antifreeze protein" evidence="3">
    <location>
        <begin position="19"/>
        <end position="245"/>
    </location>
</feature>
<evidence type="ECO:0000256" key="1">
    <source>
        <dbReference type="ARBA" id="ARBA00005445"/>
    </source>
</evidence>
<evidence type="ECO:0000313" key="4">
    <source>
        <dbReference type="EMBL" id="KDR77556.1"/>
    </source>
</evidence>
<sequence length="245" mass="24447">MAFKIATFCLGLVCAVDALAVRAVGPPAVNLGTAGGYTIIAQAGVSTVPSSKITGNVGVSAIAATGLTGFSLVLDSTGTFSKSAQVSGKLLAASYTAPTPAILTVAVVDMQAAFVDGAGRANPDFVNLAGGLLGGLTLKPGLYVWSTTVSVATDITISGGSSDTWIFQIAGTFDLGTDVKVTLKGGARPKNIFWVVSGAVTLHAGSSHKGIILGKTGITAQTGTIIKGRLFAQTAVALQMTTISA</sequence>
<dbReference type="STRING" id="685588.A0A067T355"/>
<comment type="similarity">
    <text evidence="1">Belongs to the ice-binding protein family.</text>
</comment>
<reference evidence="5" key="1">
    <citation type="journal article" date="2014" name="Proc. Natl. Acad. Sci. U.S.A.">
        <title>Extensive sampling of basidiomycete genomes demonstrates inadequacy of the white-rot/brown-rot paradigm for wood decay fungi.</title>
        <authorList>
            <person name="Riley R."/>
            <person name="Salamov A.A."/>
            <person name="Brown D.W."/>
            <person name="Nagy L.G."/>
            <person name="Floudas D."/>
            <person name="Held B.W."/>
            <person name="Levasseur A."/>
            <person name="Lombard V."/>
            <person name="Morin E."/>
            <person name="Otillar R."/>
            <person name="Lindquist E.A."/>
            <person name="Sun H."/>
            <person name="LaButti K.M."/>
            <person name="Schmutz J."/>
            <person name="Jabbour D."/>
            <person name="Luo H."/>
            <person name="Baker S.E."/>
            <person name="Pisabarro A.G."/>
            <person name="Walton J.D."/>
            <person name="Blanchette R.A."/>
            <person name="Henrissat B."/>
            <person name="Martin F."/>
            <person name="Cullen D."/>
            <person name="Hibbett D.S."/>
            <person name="Grigoriev I.V."/>
        </authorList>
    </citation>
    <scope>NUCLEOTIDE SEQUENCE [LARGE SCALE GENOMIC DNA]</scope>
    <source>
        <strain evidence="5">CBS 339.88</strain>
    </source>
</reference>
<dbReference type="EMBL" id="KL142376">
    <property type="protein sequence ID" value="KDR77556.1"/>
    <property type="molecule type" value="Genomic_DNA"/>
</dbReference>
<keyword evidence="2 3" id="KW-0732">Signal</keyword>
<protein>
    <recommendedName>
        <fullName evidence="6">Antifreeze protein</fullName>
    </recommendedName>
</protein>
<keyword evidence="5" id="KW-1185">Reference proteome</keyword>
<organism evidence="4 5">
    <name type="scientific">Galerina marginata (strain CBS 339.88)</name>
    <dbReference type="NCBI Taxonomy" id="685588"/>
    <lineage>
        <taxon>Eukaryota</taxon>
        <taxon>Fungi</taxon>
        <taxon>Dikarya</taxon>
        <taxon>Basidiomycota</taxon>
        <taxon>Agaricomycotina</taxon>
        <taxon>Agaricomycetes</taxon>
        <taxon>Agaricomycetidae</taxon>
        <taxon>Agaricales</taxon>
        <taxon>Agaricineae</taxon>
        <taxon>Strophariaceae</taxon>
        <taxon>Galerina</taxon>
    </lineage>
</organism>
<evidence type="ECO:0008006" key="6">
    <source>
        <dbReference type="Google" id="ProtNLM"/>
    </source>
</evidence>
<dbReference type="Pfam" id="PF11999">
    <property type="entry name" value="Ice_binding"/>
    <property type="match status" value="1"/>
</dbReference>
<evidence type="ECO:0000256" key="3">
    <source>
        <dbReference type="SAM" id="SignalP"/>
    </source>
</evidence>
<name>A0A067T355_GALM3</name>
<evidence type="ECO:0000256" key="2">
    <source>
        <dbReference type="ARBA" id="ARBA00022729"/>
    </source>
</evidence>
<proteinExistence type="inferred from homology"/>
<dbReference type="AlphaFoldDB" id="A0A067T355"/>
<dbReference type="OrthoDB" id="10264374at2759"/>